<evidence type="ECO:0000256" key="11">
    <source>
        <dbReference type="ARBA" id="ARBA00023146"/>
    </source>
</evidence>
<dbReference type="Pfam" id="PF01409">
    <property type="entry name" value="tRNA-synt_2d"/>
    <property type="match status" value="1"/>
</dbReference>
<comment type="subcellular location">
    <subcellularLocation>
        <location evidence="1">Cytoplasm</location>
    </subcellularLocation>
</comment>
<dbReference type="InterPro" id="IPR002319">
    <property type="entry name" value="Phenylalanyl-tRNA_Synthase"/>
</dbReference>
<dbReference type="Gene3D" id="3.30.1370.240">
    <property type="match status" value="1"/>
</dbReference>
<dbReference type="GO" id="GO:0046872">
    <property type="term" value="F:metal ion binding"/>
    <property type="evidence" value="ECO:0007669"/>
    <property type="project" value="UniProtKB-KW"/>
</dbReference>
<dbReference type="PANTHER" id="PTHR11538:SF40">
    <property type="entry name" value="PHENYLALANINE--TRNA LIGASE ALPHA SUBUNIT"/>
    <property type="match status" value="1"/>
</dbReference>
<dbReference type="InterPro" id="IPR004529">
    <property type="entry name" value="Phe-tRNA-synth_IIc_asu"/>
</dbReference>
<keyword evidence="10" id="KW-0648">Protein biosynthesis</keyword>
<keyword evidence="9" id="KW-0460">Magnesium</keyword>
<dbReference type="Gene3D" id="3.30.930.10">
    <property type="entry name" value="Bira Bifunctional Protein, Domain 2"/>
    <property type="match status" value="1"/>
</dbReference>
<organism evidence="13">
    <name type="scientific">Ignisphaera aggregans</name>
    <dbReference type="NCBI Taxonomy" id="334771"/>
    <lineage>
        <taxon>Archaea</taxon>
        <taxon>Thermoproteota</taxon>
        <taxon>Thermoprotei</taxon>
        <taxon>Desulfurococcales</taxon>
        <taxon>Desulfurococcaceae</taxon>
        <taxon>Ignisphaera</taxon>
    </lineage>
</organism>
<dbReference type="GO" id="GO:0005737">
    <property type="term" value="C:cytoplasm"/>
    <property type="evidence" value="ECO:0007669"/>
    <property type="project" value="UniProtKB-SubCell"/>
</dbReference>
<dbReference type="Gene3D" id="1.10.10.2320">
    <property type="match status" value="1"/>
</dbReference>
<protein>
    <recommendedName>
        <fullName evidence="3">phenylalanine--tRNA ligase</fullName>
        <ecNumber evidence="3">6.1.1.20</ecNumber>
    </recommendedName>
</protein>
<dbReference type="NCBIfam" id="NF003210">
    <property type="entry name" value="PRK04172.1"/>
    <property type="match status" value="1"/>
</dbReference>
<name>A0A7J2U6F3_9CREN</name>
<keyword evidence="8" id="KW-0067">ATP-binding</keyword>
<evidence type="ECO:0000256" key="3">
    <source>
        <dbReference type="ARBA" id="ARBA00012814"/>
    </source>
</evidence>
<dbReference type="PANTHER" id="PTHR11538">
    <property type="entry name" value="PHENYLALANYL-TRNA SYNTHETASE"/>
    <property type="match status" value="1"/>
</dbReference>
<accession>A0A7J2U6F3</accession>
<keyword evidence="11" id="KW-0030">Aminoacyl-tRNA synthetase</keyword>
<evidence type="ECO:0000256" key="2">
    <source>
        <dbReference type="ARBA" id="ARBA00006703"/>
    </source>
</evidence>
<dbReference type="EC" id="6.1.1.20" evidence="3"/>
<dbReference type="AlphaFoldDB" id="A0A7J2U6F3"/>
<dbReference type="CDD" id="cd00496">
    <property type="entry name" value="PheRS_alpha_core"/>
    <property type="match status" value="1"/>
</dbReference>
<dbReference type="PROSITE" id="PS50862">
    <property type="entry name" value="AA_TRNA_LIGASE_II"/>
    <property type="match status" value="1"/>
</dbReference>
<comment type="caution">
    <text evidence="13">The sequence shown here is derived from an EMBL/GenBank/DDBJ whole genome shotgun (WGS) entry which is preliminary data.</text>
</comment>
<dbReference type="InterPro" id="IPR045864">
    <property type="entry name" value="aa-tRNA-synth_II/BPL/LPL"/>
</dbReference>
<evidence type="ECO:0000256" key="8">
    <source>
        <dbReference type="ARBA" id="ARBA00022840"/>
    </source>
</evidence>
<evidence type="ECO:0000256" key="6">
    <source>
        <dbReference type="ARBA" id="ARBA00022723"/>
    </source>
</evidence>
<evidence type="ECO:0000256" key="4">
    <source>
        <dbReference type="ARBA" id="ARBA00022490"/>
    </source>
</evidence>
<evidence type="ECO:0000256" key="7">
    <source>
        <dbReference type="ARBA" id="ARBA00022741"/>
    </source>
</evidence>
<dbReference type="GO" id="GO:0005524">
    <property type="term" value="F:ATP binding"/>
    <property type="evidence" value="ECO:0007669"/>
    <property type="project" value="UniProtKB-KW"/>
</dbReference>
<evidence type="ECO:0000256" key="10">
    <source>
        <dbReference type="ARBA" id="ARBA00022917"/>
    </source>
</evidence>
<dbReference type="GO" id="GO:0006432">
    <property type="term" value="P:phenylalanyl-tRNA aminoacylation"/>
    <property type="evidence" value="ECO:0007669"/>
    <property type="project" value="InterPro"/>
</dbReference>
<dbReference type="GO" id="GO:0004826">
    <property type="term" value="F:phenylalanine-tRNA ligase activity"/>
    <property type="evidence" value="ECO:0007669"/>
    <property type="project" value="UniProtKB-EC"/>
</dbReference>
<dbReference type="EMBL" id="DSEU01000070">
    <property type="protein sequence ID" value="HEM67935.1"/>
    <property type="molecule type" value="Genomic_DNA"/>
</dbReference>
<dbReference type="NCBIfam" id="TIGR00468">
    <property type="entry name" value="pheS"/>
    <property type="match status" value="1"/>
</dbReference>
<feature type="domain" description="Aminoacyl-transfer RNA synthetases class-II family profile" evidence="12">
    <location>
        <begin position="256"/>
        <end position="502"/>
    </location>
</feature>
<evidence type="ECO:0000256" key="1">
    <source>
        <dbReference type="ARBA" id="ARBA00004496"/>
    </source>
</evidence>
<evidence type="ECO:0000256" key="5">
    <source>
        <dbReference type="ARBA" id="ARBA00022598"/>
    </source>
</evidence>
<dbReference type="SUPFAM" id="SSF55681">
    <property type="entry name" value="Class II aaRS and biotin synthetases"/>
    <property type="match status" value="1"/>
</dbReference>
<evidence type="ECO:0000256" key="9">
    <source>
        <dbReference type="ARBA" id="ARBA00022842"/>
    </source>
</evidence>
<gene>
    <name evidence="13" type="ORF">ENO26_10300</name>
</gene>
<reference evidence="13" key="1">
    <citation type="journal article" date="2020" name="mSystems">
        <title>Genome- and Community-Level Interaction Insights into Carbon Utilization and Element Cycling Functions of Hydrothermarchaeota in Hydrothermal Sediment.</title>
        <authorList>
            <person name="Zhou Z."/>
            <person name="Liu Y."/>
            <person name="Xu W."/>
            <person name="Pan J."/>
            <person name="Luo Z.H."/>
            <person name="Li M."/>
        </authorList>
    </citation>
    <scope>NUCLEOTIDE SEQUENCE [LARGE SCALE GENOMIC DNA]</scope>
    <source>
        <strain evidence="13">SpSt-125</strain>
    </source>
</reference>
<proteinExistence type="inferred from homology"/>
<keyword evidence="4" id="KW-0963">Cytoplasm</keyword>
<dbReference type="GO" id="GO:0000049">
    <property type="term" value="F:tRNA binding"/>
    <property type="evidence" value="ECO:0007669"/>
    <property type="project" value="InterPro"/>
</dbReference>
<keyword evidence="6" id="KW-0479">Metal-binding</keyword>
<dbReference type="Gene3D" id="1.10.10.2330">
    <property type="match status" value="1"/>
</dbReference>
<evidence type="ECO:0000313" key="13">
    <source>
        <dbReference type="EMBL" id="HEM67935.1"/>
    </source>
</evidence>
<sequence length="510" mass="58528">MLDSRISYGAFLIVSRTELSSSEIVVLEKLIEINRVVEIGELAKIAGFTEQGISSILELLKSKNIIEVQEHAVTIGKTTEEGISYLDGLPEEKVVKFIQEKGGEASIDEVKAQLSEAIALIGVNWALKRGWIKVDKGVVRFVSYKPLDEYRSMLRAFSSWKEVDEVTEHNNVFQELVKRKLIEIRRIKHRYVKLSIPIEEAVKLVSQRKVVSRLTHEHIATGNWRNYVLKPFNLEASPPVIYPGKKHFFKEFVELIKDVIEDLGFEEVHDDYVIPELWNFDILFQAQNHPSRDIHDILVVEGYADLTPFSDVVERVRNVHESGGSCGSIGWRYKWSYEKASKLMLRSHTTAVTARHLIGREPPARLYAIARVFRRDNPDPRHSPEFTNFDGVIMEKEFNFRKLLGLLSQILRAIGIEKFKFKPAYFPFTEPSVEGYGYVPGYGWLEVFGAGMFRPEVLEVLNAKAPVGAWGMGVERLAMVVYGINDIRLLFSKDVELIRTFPYIKKHYIR</sequence>
<comment type="similarity">
    <text evidence="2">Belongs to the class-II aminoacyl-tRNA synthetase family. Phe-tRNA synthetase alpha subunit type 2 subfamily.</text>
</comment>
<keyword evidence="5 13" id="KW-0436">Ligase</keyword>
<evidence type="ECO:0000259" key="12">
    <source>
        <dbReference type="PROSITE" id="PS50862"/>
    </source>
</evidence>
<dbReference type="InterPro" id="IPR006195">
    <property type="entry name" value="aa-tRNA-synth_II"/>
</dbReference>
<keyword evidence="7" id="KW-0547">Nucleotide-binding</keyword>